<evidence type="ECO:0000256" key="5">
    <source>
        <dbReference type="SAM" id="MobiDB-lite"/>
    </source>
</evidence>
<dbReference type="OrthoDB" id="9782542at2"/>
<accession>A0A2P8HXH5</accession>
<keyword evidence="3" id="KW-0735">Signal-anchor</keyword>
<dbReference type="Pfam" id="PF03816">
    <property type="entry name" value="LytR_cpsA_psr"/>
    <property type="match status" value="1"/>
</dbReference>
<evidence type="ECO:0000313" key="9">
    <source>
        <dbReference type="Proteomes" id="UP000242310"/>
    </source>
</evidence>
<name>A0A2P8HXH5_9BACI</name>
<dbReference type="Proteomes" id="UP000242310">
    <property type="component" value="Unassembled WGS sequence"/>
</dbReference>
<keyword evidence="4 6" id="KW-1133">Transmembrane helix</keyword>
<dbReference type="Gene3D" id="3.40.630.190">
    <property type="entry name" value="LCP protein"/>
    <property type="match status" value="1"/>
</dbReference>
<protein>
    <submittedName>
        <fullName evidence="8">LytR family transcriptional attenuator</fullName>
    </submittedName>
</protein>
<feature type="transmembrane region" description="Helical" evidence="6">
    <location>
        <begin position="20"/>
        <end position="38"/>
    </location>
</feature>
<dbReference type="AlphaFoldDB" id="A0A2P8HXH5"/>
<feature type="region of interest" description="Disordered" evidence="5">
    <location>
        <begin position="43"/>
        <end position="79"/>
    </location>
</feature>
<comment type="similarity">
    <text evidence="1">Belongs to the LytR/CpsA/Psr (LCP) family.</text>
</comment>
<keyword evidence="6" id="KW-0472">Membrane</keyword>
<feature type="compositionally biased region" description="Polar residues" evidence="5">
    <location>
        <begin position="46"/>
        <end position="56"/>
    </location>
</feature>
<evidence type="ECO:0000259" key="7">
    <source>
        <dbReference type="Pfam" id="PF03816"/>
    </source>
</evidence>
<dbReference type="InterPro" id="IPR050922">
    <property type="entry name" value="LytR/CpsA/Psr_CW_biosynth"/>
</dbReference>
<organism evidence="8 9">
    <name type="scientific">Salsuginibacillus halophilus</name>
    <dbReference type="NCBI Taxonomy" id="517424"/>
    <lineage>
        <taxon>Bacteria</taxon>
        <taxon>Bacillati</taxon>
        <taxon>Bacillota</taxon>
        <taxon>Bacilli</taxon>
        <taxon>Bacillales</taxon>
        <taxon>Bacillaceae</taxon>
        <taxon>Salsuginibacillus</taxon>
    </lineage>
</organism>
<reference evidence="8 9" key="1">
    <citation type="submission" date="2018-03" db="EMBL/GenBank/DDBJ databases">
        <title>Genomic Encyclopedia of Type Strains, Phase III (KMG-III): the genomes of soil and plant-associated and newly described type strains.</title>
        <authorList>
            <person name="Whitman W."/>
        </authorList>
    </citation>
    <scope>NUCLEOTIDE SEQUENCE [LARGE SCALE GENOMIC DNA]</scope>
    <source>
        <strain evidence="8 9">CGMCC 1.07653</strain>
    </source>
</reference>
<proteinExistence type="inferred from homology"/>
<keyword evidence="9" id="KW-1185">Reference proteome</keyword>
<evidence type="ECO:0000256" key="4">
    <source>
        <dbReference type="ARBA" id="ARBA00022989"/>
    </source>
</evidence>
<evidence type="ECO:0000313" key="8">
    <source>
        <dbReference type="EMBL" id="PSL50931.1"/>
    </source>
</evidence>
<comment type="caution">
    <text evidence="8">The sequence shown here is derived from an EMBL/GenBank/DDBJ whole genome shotgun (WGS) entry which is preliminary data.</text>
</comment>
<dbReference type="PANTHER" id="PTHR33392:SF6">
    <property type="entry name" value="POLYISOPRENYL-TEICHOIC ACID--PEPTIDOGLYCAN TEICHOIC ACID TRANSFERASE TAGU"/>
    <property type="match status" value="1"/>
</dbReference>
<evidence type="ECO:0000256" key="3">
    <source>
        <dbReference type="ARBA" id="ARBA00022968"/>
    </source>
</evidence>
<evidence type="ECO:0000256" key="6">
    <source>
        <dbReference type="SAM" id="Phobius"/>
    </source>
</evidence>
<dbReference type="EMBL" id="PYAV01000002">
    <property type="protein sequence ID" value="PSL50931.1"/>
    <property type="molecule type" value="Genomic_DNA"/>
</dbReference>
<dbReference type="RefSeq" id="WP_106587647.1">
    <property type="nucleotide sequence ID" value="NZ_PYAV01000002.1"/>
</dbReference>
<feature type="domain" description="Cell envelope-related transcriptional attenuator" evidence="7">
    <location>
        <begin position="101"/>
        <end position="249"/>
    </location>
</feature>
<keyword evidence="2 6" id="KW-0812">Transmembrane</keyword>
<dbReference type="NCBIfam" id="TIGR00350">
    <property type="entry name" value="lytR_cpsA_psr"/>
    <property type="match status" value="1"/>
</dbReference>
<evidence type="ECO:0000256" key="2">
    <source>
        <dbReference type="ARBA" id="ARBA00022692"/>
    </source>
</evidence>
<dbReference type="PANTHER" id="PTHR33392">
    <property type="entry name" value="POLYISOPRENYL-TEICHOIC ACID--PEPTIDOGLYCAN TEICHOIC ACID TRANSFERASE TAGU"/>
    <property type="match status" value="1"/>
</dbReference>
<sequence length="349" mass="39416">MNRYEARVERERKRLRRKFIMLGLLKSVLAALFIWSPLENKVASDPEQSTSKTSMESAKAESAATDETSDEEEINDKKENREPMHVLLVGIDEKEHESHARTDTMMAAKYDPGVNEIRLASLMRDTYVDIPGYGENKLNAAYAYGGIELLEETVEKNYELDFDHYVKVNLDGFSDIVDIAAPDGLEVDIEQEKSYTDQAGGLNIHFTPGKQKLDGEETLKYVRFRSDEENDFGRVARQQEVLELLQNELLSFSTVARVPQLIGAIRPNLETDISAGGMLSLGRDAVTSDIKNIETLTVPVEGTYQHEYFSHAGSVLKIDHDETQDILEDFFSGVDPVDLQDEDKQEVEE</sequence>
<dbReference type="GO" id="GO:0071555">
    <property type="term" value="P:cell wall organization"/>
    <property type="evidence" value="ECO:0007669"/>
    <property type="project" value="UniProtKB-KW"/>
</dbReference>
<dbReference type="InterPro" id="IPR004474">
    <property type="entry name" value="LytR_CpsA_psr"/>
</dbReference>
<evidence type="ECO:0000256" key="1">
    <source>
        <dbReference type="ARBA" id="ARBA00006068"/>
    </source>
</evidence>
<gene>
    <name evidence="8" type="ORF">B0H94_102208</name>
</gene>